<evidence type="ECO:0000313" key="2">
    <source>
        <dbReference type="Proteomes" id="UP001233172"/>
    </source>
</evidence>
<dbReference type="EMBL" id="JASAOG010000082">
    <property type="protein sequence ID" value="KAK0053892.1"/>
    <property type="molecule type" value="Genomic_DNA"/>
</dbReference>
<protein>
    <submittedName>
        <fullName evidence="1">Uncharacterized protein</fullName>
    </submittedName>
</protein>
<dbReference type="AlphaFoldDB" id="A0AAD8BFX6"/>
<proteinExistence type="predicted"/>
<name>A0AAD8BFX6_BIOPF</name>
<keyword evidence="2" id="KW-1185">Reference proteome</keyword>
<gene>
    <name evidence="1" type="ORF">Bpfe_016636</name>
</gene>
<accession>A0AAD8BFX6</accession>
<dbReference type="Proteomes" id="UP001233172">
    <property type="component" value="Unassembled WGS sequence"/>
</dbReference>
<reference evidence="1" key="1">
    <citation type="journal article" date="2023" name="PLoS Negl. Trop. Dis.">
        <title>A genome sequence for Biomphalaria pfeifferi, the major vector snail for the human-infecting parasite Schistosoma mansoni.</title>
        <authorList>
            <person name="Bu L."/>
            <person name="Lu L."/>
            <person name="Laidemitt M.R."/>
            <person name="Zhang S.M."/>
            <person name="Mutuku M."/>
            <person name="Mkoji G."/>
            <person name="Steinauer M."/>
            <person name="Loker E.S."/>
        </authorList>
    </citation>
    <scope>NUCLEOTIDE SEQUENCE</scope>
    <source>
        <strain evidence="1">KasaAsao</strain>
    </source>
</reference>
<reference evidence="1" key="2">
    <citation type="submission" date="2023-04" db="EMBL/GenBank/DDBJ databases">
        <authorList>
            <person name="Bu L."/>
            <person name="Lu L."/>
            <person name="Laidemitt M.R."/>
            <person name="Zhang S.M."/>
            <person name="Mutuku M."/>
            <person name="Mkoji G."/>
            <person name="Steinauer M."/>
            <person name="Loker E.S."/>
        </authorList>
    </citation>
    <scope>NUCLEOTIDE SEQUENCE</scope>
    <source>
        <strain evidence="1">KasaAsao</strain>
        <tissue evidence="1">Whole Snail</tissue>
    </source>
</reference>
<sequence>MFGNTGIACSPEILVRVVRPYTNAIKNSALKSTSPPVSDRIQTPSKTLLYNRHPLLYQTVYKRHQKLCFTIDIPSCIRPYTNAIKTSALQSTSSPVSDRIQTPSKPLLYNRHPLLYQTVYKRHQNLCFTIDILSCIRPYTNAIKTSALQSTSSPVSDRIQTPSKPLLYNRHPLLYEHVTYFSSAPLIVKNCVRFVGLNEQPILLYLMTYLSMVY</sequence>
<organism evidence="1 2">
    <name type="scientific">Biomphalaria pfeifferi</name>
    <name type="common">Bloodfluke planorb</name>
    <name type="synonym">Freshwater snail</name>
    <dbReference type="NCBI Taxonomy" id="112525"/>
    <lineage>
        <taxon>Eukaryota</taxon>
        <taxon>Metazoa</taxon>
        <taxon>Spiralia</taxon>
        <taxon>Lophotrochozoa</taxon>
        <taxon>Mollusca</taxon>
        <taxon>Gastropoda</taxon>
        <taxon>Heterobranchia</taxon>
        <taxon>Euthyneura</taxon>
        <taxon>Panpulmonata</taxon>
        <taxon>Hygrophila</taxon>
        <taxon>Lymnaeoidea</taxon>
        <taxon>Planorbidae</taxon>
        <taxon>Biomphalaria</taxon>
    </lineage>
</organism>
<evidence type="ECO:0000313" key="1">
    <source>
        <dbReference type="EMBL" id="KAK0053892.1"/>
    </source>
</evidence>
<comment type="caution">
    <text evidence="1">The sequence shown here is derived from an EMBL/GenBank/DDBJ whole genome shotgun (WGS) entry which is preliminary data.</text>
</comment>